<dbReference type="AlphaFoldDB" id="A0A5B0KIU2"/>
<accession>A0A5B0KIU2</accession>
<name>A0A5B0KIU2_9PROT</name>
<sequence>MPESERAVGIDCGKDFLDVAVF</sequence>
<feature type="non-terminal residue" evidence="1">
    <location>
        <position position="22"/>
    </location>
</feature>
<organism evidence="1 2">
    <name type="scientific">Azospirillum argentinense</name>
    <dbReference type="NCBI Taxonomy" id="2970906"/>
    <lineage>
        <taxon>Bacteria</taxon>
        <taxon>Pseudomonadati</taxon>
        <taxon>Pseudomonadota</taxon>
        <taxon>Alphaproteobacteria</taxon>
        <taxon>Rhodospirillales</taxon>
        <taxon>Azospirillaceae</taxon>
        <taxon>Azospirillum</taxon>
    </lineage>
</organism>
<reference evidence="1 2" key="1">
    <citation type="submission" date="2019-07" db="EMBL/GenBank/DDBJ databases">
        <title>Genome sequencing of the stress-tolerant strain Azospirillum brasilense Az19.</title>
        <authorList>
            <person name="Maroniche G.A."/>
            <person name="Garcia J.E."/>
            <person name="Pagnussat L."/>
            <person name="Amenta M."/>
            <person name="Creus C.M."/>
        </authorList>
    </citation>
    <scope>NUCLEOTIDE SEQUENCE [LARGE SCALE GENOMIC DNA]</scope>
    <source>
        <strain evidence="1 2">Az19</strain>
    </source>
</reference>
<comment type="caution">
    <text evidence="1">The sequence shown here is derived from an EMBL/GenBank/DDBJ whole genome shotgun (WGS) entry which is preliminary data.</text>
</comment>
<gene>
    <name evidence="1" type="ORF">FH063_004224</name>
</gene>
<evidence type="ECO:0000313" key="2">
    <source>
        <dbReference type="Proteomes" id="UP000325333"/>
    </source>
</evidence>
<dbReference type="EMBL" id="VEWN01000025">
    <property type="protein sequence ID" value="KAA1052547.1"/>
    <property type="molecule type" value="Genomic_DNA"/>
</dbReference>
<evidence type="ECO:0000313" key="1">
    <source>
        <dbReference type="EMBL" id="KAA1052547.1"/>
    </source>
</evidence>
<dbReference type="Proteomes" id="UP000325333">
    <property type="component" value="Unassembled WGS sequence"/>
</dbReference>
<proteinExistence type="predicted"/>
<protein>
    <submittedName>
        <fullName evidence="1">Uncharacterized protein</fullName>
    </submittedName>
</protein>